<evidence type="ECO:0000256" key="1">
    <source>
        <dbReference type="ARBA" id="ARBA00035112"/>
    </source>
</evidence>
<reference evidence="3" key="1">
    <citation type="submission" date="2021-07" db="EMBL/GenBank/DDBJ databases">
        <authorList>
            <person name="Branca A.L. A."/>
        </authorList>
    </citation>
    <scope>NUCLEOTIDE SEQUENCE</scope>
</reference>
<name>A0A9W4JFS4_9EURO</name>
<protein>
    <recommendedName>
        <fullName evidence="5">Tat pathway signal sequence</fullName>
    </recommendedName>
</protein>
<dbReference type="PANTHER" id="PTHR33365">
    <property type="entry name" value="YALI0B05434P"/>
    <property type="match status" value="1"/>
</dbReference>
<keyword evidence="2" id="KW-0472">Membrane</keyword>
<dbReference type="GO" id="GO:0043386">
    <property type="term" value="P:mycotoxin biosynthetic process"/>
    <property type="evidence" value="ECO:0007669"/>
    <property type="project" value="InterPro"/>
</dbReference>
<dbReference type="AlphaFoldDB" id="A0A9W4JFS4"/>
<comment type="similarity">
    <text evidence="1">Belongs to the ustYa family.</text>
</comment>
<feature type="transmembrane region" description="Helical" evidence="2">
    <location>
        <begin position="117"/>
        <end position="136"/>
    </location>
</feature>
<gene>
    <name evidence="3" type="ORF">PSALAMII_LOCUS6498</name>
</gene>
<keyword evidence="2" id="KW-0812">Transmembrane</keyword>
<dbReference type="PANTHER" id="PTHR33365:SF13">
    <property type="entry name" value="TAT PATHWAY SIGNAL SEQUENCE"/>
    <property type="match status" value="1"/>
</dbReference>
<sequence length="374" mass="42757">MQYMQLEHYVRDCQFLGNAIIKAGQNCCRSCGQKLGRVARPGLLRVGEWRSCFHWAKAFPLSFSQLFKFQIIMFRDKTRDSQPTDESGERLLAEEEGTLWTNNEETPTACCKSFATGLLQTTALVLFFLIGALFGFDWRGDLNTVCHAHTSQYSTISREVGIEYSPQVFNGSLLKENTFRLDAGPEVDAAWESLGINCWWPVHSLVPRTSLTLPSNIDRSIRVPFEDAKQSGLAADQVKIKKKYGGGFPANVEGLHHLHCLNLLRQSLYYNYDYYHAKGEGPFINDDYIVRRHVSHCLDIIRQELMCTVDTGVLGQIWIYPESPEPYVDFNTQHRCKNFEDVRGWAEKNQLPLDPPSDFLEPPVEGDRIYNEMP</sequence>
<dbReference type="InterPro" id="IPR021765">
    <property type="entry name" value="UstYa-like"/>
</dbReference>
<dbReference type="Pfam" id="PF11807">
    <property type="entry name" value="UstYa"/>
    <property type="match status" value="2"/>
</dbReference>
<comment type="caution">
    <text evidence="3">The sequence shown here is derived from an EMBL/GenBank/DDBJ whole genome shotgun (WGS) entry which is preliminary data.</text>
</comment>
<dbReference type="Proteomes" id="UP001152649">
    <property type="component" value="Unassembled WGS sequence"/>
</dbReference>
<keyword evidence="4" id="KW-1185">Reference proteome</keyword>
<keyword evidence="2" id="KW-1133">Transmembrane helix</keyword>
<evidence type="ECO:0008006" key="5">
    <source>
        <dbReference type="Google" id="ProtNLM"/>
    </source>
</evidence>
<evidence type="ECO:0000313" key="3">
    <source>
        <dbReference type="EMBL" id="CAG8388571.1"/>
    </source>
</evidence>
<accession>A0A9W4JFS4</accession>
<dbReference type="OrthoDB" id="7042322at2759"/>
<evidence type="ECO:0000256" key="2">
    <source>
        <dbReference type="SAM" id="Phobius"/>
    </source>
</evidence>
<proteinExistence type="inferred from homology"/>
<evidence type="ECO:0000313" key="4">
    <source>
        <dbReference type="Proteomes" id="UP001152649"/>
    </source>
</evidence>
<dbReference type="EMBL" id="CAJVPG010000288">
    <property type="protein sequence ID" value="CAG8388571.1"/>
    <property type="molecule type" value="Genomic_DNA"/>
</dbReference>
<organism evidence="3 4">
    <name type="scientific">Penicillium salamii</name>
    <dbReference type="NCBI Taxonomy" id="1612424"/>
    <lineage>
        <taxon>Eukaryota</taxon>
        <taxon>Fungi</taxon>
        <taxon>Dikarya</taxon>
        <taxon>Ascomycota</taxon>
        <taxon>Pezizomycotina</taxon>
        <taxon>Eurotiomycetes</taxon>
        <taxon>Eurotiomycetidae</taxon>
        <taxon>Eurotiales</taxon>
        <taxon>Aspergillaceae</taxon>
        <taxon>Penicillium</taxon>
    </lineage>
</organism>